<proteinExistence type="predicted"/>
<reference evidence="4" key="1">
    <citation type="submission" date="2021-01" db="UniProtKB">
        <authorList>
            <consortium name="EnsemblPlants"/>
        </authorList>
    </citation>
    <scope>IDENTIFICATION</scope>
</reference>
<accession>A0A7N0VBZ8</accession>
<dbReference type="AlphaFoldDB" id="A0A7N0VBZ8"/>
<evidence type="ECO:0000313" key="5">
    <source>
        <dbReference type="Proteomes" id="UP000594263"/>
    </source>
</evidence>
<dbReference type="Gene3D" id="3.40.50.300">
    <property type="entry name" value="P-loop containing nucleotide triphosphate hydrolases"/>
    <property type="match status" value="1"/>
</dbReference>
<dbReference type="InterPro" id="IPR045735">
    <property type="entry name" value="Spore_III_AA_AAA+_ATPase"/>
</dbReference>
<dbReference type="CDD" id="cd00009">
    <property type="entry name" value="AAA"/>
    <property type="match status" value="1"/>
</dbReference>
<dbReference type="InterPro" id="IPR003593">
    <property type="entry name" value="AAA+_ATPase"/>
</dbReference>
<organism evidence="4 5">
    <name type="scientific">Kalanchoe fedtschenkoi</name>
    <name type="common">Lavender scallops</name>
    <name type="synonym">South American air plant</name>
    <dbReference type="NCBI Taxonomy" id="63787"/>
    <lineage>
        <taxon>Eukaryota</taxon>
        <taxon>Viridiplantae</taxon>
        <taxon>Streptophyta</taxon>
        <taxon>Embryophyta</taxon>
        <taxon>Tracheophyta</taxon>
        <taxon>Spermatophyta</taxon>
        <taxon>Magnoliopsida</taxon>
        <taxon>eudicotyledons</taxon>
        <taxon>Gunneridae</taxon>
        <taxon>Pentapetalae</taxon>
        <taxon>Saxifragales</taxon>
        <taxon>Crassulaceae</taxon>
        <taxon>Kalanchoe</taxon>
    </lineage>
</organism>
<dbReference type="GO" id="GO:0005524">
    <property type="term" value="F:ATP binding"/>
    <property type="evidence" value="ECO:0007669"/>
    <property type="project" value="UniProtKB-KW"/>
</dbReference>
<evidence type="ECO:0000256" key="2">
    <source>
        <dbReference type="ARBA" id="ARBA00022840"/>
    </source>
</evidence>
<evidence type="ECO:0000259" key="3">
    <source>
        <dbReference type="SMART" id="SM00382"/>
    </source>
</evidence>
<sequence>MVVEEDIDALLKILPRDLHLSLLKESTKAQLLEVVLDLGRLPEARYLGQCAGKYLRSTVVSEEELEEAHNAVGLFGRDNRAGIEGTLHRISAIRSRKGTVVGLTCRIGRAVSGHIDMVHDLLEYGESILFVGRPGVGKTTVMREIARVLSDEFRRRVVIIDTSNEIGGDGDIPHVAIGSARRMQVPEPSVQHRVMTEAVENHMPEVIIVDEIGTEIEALACRSIAERGVMLIGTAHGEKIENIMKNPTLADLVGGIEAVTLGDAEAKARNSQKSVLERKAPPTFPFLIEMRDRHHWVAHRTEKSVDMLLGGKIPQVEVRKRDDKFNVIIERGKAYSVDNCI</sequence>
<dbReference type="SMART" id="SM00382">
    <property type="entry name" value="AAA"/>
    <property type="match status" value="1"/>
</dbReference>
<name>A0A7N0VBZ8_KALFE</name>
<dbReference type="EnsemblPlants" id="Kaladp0469s0001.1.v1.1">
    <property type="protein sequence ID" value="Kaladp0469s0001.1.v1.1"/>
    <property type="gene ID" value="Kaladp0469s0001.v1.1"/>
</dbReference>
<feature type="domain" description="AAA+ ATPase" evidence="3">
    <location>
        <begin position="124"/>
        <end position="260"/>
    </location>
</feature>
<dbReference type="OMA" id="QAIANHS"/>
<dbReference type="Proteomes" id="UP000594263">
    <property type="component" value="Unplaced"/>
</dbReference>
<dbReference type="Gramene" id="Kaladp0469s0001.1.v1.1">
    <property type="protein sequence ID" value="Kaladp0469s0001.1.v1.1"/>
    <property type="gene ID" value="Kaladp0469s0001.v1.1"/>
</dbReference>
<protein>
    <recommendedName>
        <fullName evidence="3">AAA+ ATPase domain-containing protein</fullName>
    </recommendedName>
</protein>
<dbReference type="PANTHER" id="PTHR20953">
    <property type="entry name" value="KINASE-RELATED"/>
    <property type="match status" value="1"/>
</dbReference>
<dbReference type="InterPro" id="IPR027417">
    <property type="entry name" value="P-loop_NTPase"/>
</dbReference>
<keyword evidence="2" id="KW-0067">ATP-binding</keyword>
<keyword evidence="1" id="KW-0547">Nucleotide-binding</keyword>
<evidence type="ECO:0000256" key="1">
    <source>
        <dbReference type="ARBA" id="ARBA00022741"/>
    </source>
</evidence>
<dbReference type="Pfam" id="PF19568">
    <property type="entry name" value="Spore_III_AA"/>
    <property type="match status" value="1"/>
</dbReference>
<keyword evidence="5" id="KW-1185">Reference proteome</keyword>
<dbReference type="PANTHER" id="PTHR20953:SF13">
    <property type="entry name" value="EXPRESSED PROTEIN"/>
    <property type="match status" value="1"/>
</dbReference>
<evidence type="ECO:0000313" key="4">
    <source>
        <dbReference type="EnsemblPlants" id="Kaladp0469s0001.1.v1.1"/>
    </source>
</evidence>
<dbReference type="SUPFAM" id="SSF52540">
    <property type="entry name" value="P-loop containing nucleoside triphosphate hydrolases"/>
    <property type="match status" value="1"/>
</dbReference>